<evidence type="ECO:0000256" key="2">
    <source>
        <dbReference type="ARBA" id="ARBA00022722"/>
    </source>
</evidence>
<dbReference type="InterPro" id="IPR000100">
    <property type="entry name" value="RNase_P"/>
</dbReference>
<keyword evidence="5" id="KW-0694">RNA-binding</keyword>
<evidence type="ECO:0000256" key="1">
    <source>
        <dbReference type="ARBA" id="ARBA00022694"/>
    </source>
</evidence>
<dbReference type="GO" id="GO:0030677">
    <property type="term" value="C:ribonuclease P complex"/>
    <property type="evidence" value="ECO:0007669"/>
    <property type="project" value="TreeGrafter"/>
</dbReference>
<organism evidence="6">
    <name type="scientific">marine sediment metagenome</name>
    <dbReference type="NCBI Taxonomy" id="412755"/>
    <lineage>
        <taxon>unclassified sequences</taxon>
        <taxon>metagenomes</taxon>
        <taxon>ecological metagenomes</taxon>
    </lineage>
</organism>
<dbReference type="InterPro" id="IPR014721">
    <property type="entry name" value="Ribsml_uS5_D2-typ_fold_subgr"/>
</dbReference>
<protein>
    <submittedName>
        <fullName evidence="6">Uncharacterized protein</fullName>
    </submittedName>
</protein>
<dbReference type="Gene3D" id="3.30.230.10">
    <property type="match status" value="1"/>
</dbReference>
<evidence type="ECO:0000313" key="6">
    <source>
        <dbReference type="EMBL" id="GAH46336.1"/>
    </source>
</evidence>
<evidence type="ECO:0000256" key="5">
    <source>
        <dbReference type="ARBA" id="ARBA00022884"/>
    </source>
</evidence>
<dbReference type="PANTHER" id="PTHR33992:SF1">
    <property type="entry name" value="RIBONUCLEASE P PROTEIN COMPONENT"/>
    <property type="match status" value="1"/>
</dbReference>
<keyword evidence="2" id="KW-0540">Nuclease</keyword>
<gene>
    <name evidence="6" type="ORF">S03H2_12279</name>
</gene>
<evidence type="ECO:0000256" key="4">
    <source>
        <dbReference type="ARBA" id="ARBA00022801"/>
    </source>
</evidence>
<dbReference type="GO" id="GO:0042781">
    <property type="term" value="F:3'-tRNA processing endoribonuclease activity"/>
    <property type="evidence" value="ECO:0007669"/>
    <property type="project" value="TreeGrafter"/>
</dbReference>
<keyword evidence="3" id="KW-0255">Endonuclease</keyword>
<dbReference type="PANTHER" id="PTHR33992">
    <property type="entry name" value="RIBONUCLEASE P PROTEIN COMPONENT"/>
    <property type="match status" value="1"/>
</dbReference>
<dbReference type="GO" id="GO:0004526">
    <property type="term" value="F:ribonuclease P activity"/>
    <property type="evidence" value="ECO:0007669"/>
    <property type="project" value="InterPro"/>
</dbReference>
<name>X1FKX2_9ZZZZ</name>
<dbReference type="SUPFAM" id="SSF54211">
    <property type="entry name" value="Ribosomal protein S5 domain 2-like"/>
    <property type="match status" value="1"/>
</dbReference>
<dbReference type="NCBIfam" id="TIGR00188">
    <property type="entry name" value="rnpA"/>
    <property type="match status" value="1"/>
</dbReference>
<dbReference type="InterPro" id="IPR020568">
    <property type="entry name" value="Ribosomal_Su5_D2-typ_SF"/>
</dbReference>
<keyword evidence="4" id="KW-0378">Hydrolase</keyword>
<dbReference type="HAMAP" id="MF_00227">
    <property type="entry name" value="RNase_P"/>
    <property type="match status" value="1"/>
</dbReference>
<dbReference type="Pfam" id="PF00825">
    <property type="entry name" value="Ribonuclease_P"/>
    <property type="match status" value="1"/>
</dbReference>
<keyword evidence="1" id="KW-0819">tRNA processing</keyword>
<feature type="non-terminal residue" evidence="6">
    <location>
        <position position="1"/>
    </location>
</feature>
<accession>X1FKX2</accession>
<sequence>GKKFRISRRRDIRRVFRAGRRVRDGQVTLLALANADSAPARRFAVVVSRRHGPAVRRNRIKRLYREAFRLVRDRLPEGFDYVVVPRIGAMPNLGELREAIVALAGQAVAAGL</sequence>
<reference evidence="6" key="1">
    <citation type="journal article" date="2014" name="Front. Microbiol.">
        <title>High frequency of phylogenetically diverse reductive dehalogenase-homologous genes in deep subseafloor sedimentary metagenomes.</title>
        <authorList>
            <person name="Kawai M."/>
            <person name="Futagami T."/>
            <person name="Toyoda A."/>
            <person name="Takaki Y."/>
            <person name="Nishi S."/>
            <person name="Hori S."/>
            <person name="Arai W."/>
            <person name="Tsubouchi T."/>
            <person name="Morono Y."/>
            <person name="Uchiyama I."/>
            <person name="Ito T."/>
            <person name="Fujiyama A."/>
            <person name="Inagaki F."/>
            <person name="Takami H."/>
        </authorList>
    </citation>
    <scope>NUCLEOTIDE SEQUENCE</scope>
    <source>
        <strain evidence="6">Expedition CK06-06</strain>
    </source>
</reference>
<dbReference type="GO" id="GO:0000049">
    <property type="term" value="F:tRNA binding"/>
    <property type="evidence" value="ECO:0007669"/>
    <property type="project" value="InterPro"/>
</dbReference>
<dbReference type="AlphaFoldDB" id="X1FKX2"/>
<evidence type="ECO:0000256" key="3">
    <source>
        <dbReference type="ARBA" id="ARBA00022759"/>
    </source>
</evidence>
<comment type="caution">
    <text evidence="6">The sequence shown here is derived from an EMBL/GenBank/DDBJ whole genome shotgun (WGS) entry which is preliminary data.</text>
</comment>
<dbReference type="EMBL" id="BARU01006249">
    <property type="protein sequence ID" value="GAH46336.1"/>
    <property type="molecule type" value="Genomic_DNA"/>
</dbReference>
<proteinExistence type="inferred from homology"/>